<dbReference type="InterPro" id="IPR021408">
    <property type="entry name" value="DUF3046"/>
</dbReference>
<dbReference type="AlphaFoldDB" id="A0A502D3Y0"/>
<gene>
    <name evidence="1" type="ORF">EAH86_03460</name>
</gene>
<evidence type="ECO:0000313" key="1">
    <source>
        <dbReference type="EMBL" id="TPG19532.1"/>
    </source>
</evidence>
<dbReference type="Pfam" id="PF11248">
    <property type="entry name" value="DUF3046"/>
    <property type="match status" value="1"/>
</dbReference>
<name>A0A502D3Y0_9MICO</name>
<dbReference type="RefSeq" id="WP_140737183.1">
    <property type="nucleotide sequence ID" value="NZ_RCZM01000001.1"/>
</dbReference>
<accession>A0A502D3Y0</accession>
<keyword evidence="2" id="KW-1185">Reference proteome</keyword>
<reference evidence="1 2" key="1">
    <citation type="journal article" date="2019" name="Environ. Microbiol.">
        <title>Species interactions and distinct microbial communities in high Arctic permafrost affected cryosols are associated with the CH4 and CO2 gas fluxes.</title>
        <authorList>
            <person name="Altshuler I."/>
            <person name="Hamel J."/>
            <person name="Turney S."/>
            <person name="Magnuson E."/>
            <person name="Levesque R."/>
            <person name="Greer C."/>
            <person name="Whyte L.G."/>
        </authorList>
    </citation>
    <scope>NUCLEOTIDE SEQUENCE [LARGE SCALE GENOMIC DNA]</scope>
    <source>
        <strain evidence="1 2">S9.3A</strain>
    </source>
</reference>
<dbReference type="EMBL" id="RCZM01000001">
    <property type="protein sequence ID" value="TPG19532.1"/>
    <property type="molecule type" value="Genomic_DNA"/>
</dbReference>
<dbReference type="Proteomes" id="UP000317722">
    <property type="component" value="Unassembled WGS sequence"/>
</dbReference>
<evidence type="ECO:0000313" key="2">
    <source>
        <dbReference type="Proteomes" id="UP000317722"/>
    </source>
</evidence>
<sequence>MRLSHFWVLMNDEFGEGYASSLAQHLVLGVLGERTVVQALEAGESPRRVWQALCDAMDVPESRRLGIERRPAK</sequence>
<dbReference type="OrthoDB" id="3215033at2"/>
<organism evidence="1 2">
    <name type="scientific">Pedococcus bigeumensis</name>
    <dbReference type="NCBI Taxonomy" id="433644"/>
    <lineage>
        <taxon>Bacteria</taxon>
        <taxon>Bacillati</taxon>
        <taxon>Actinomycetota</taxon>
        <taxon>Actinomycetes</taxon>
        <taxon>Micrococcales</taxon>
        <taxon>Intrasporangiaceae</taxon>
        <taxon>Pedococcus</taxon>
    </lineage>
</organism>
<proteinExistence type="predicted"/>
<protein>
    <submittedName>
        <fullName evidence="1">DUF3046 domain-containing protein</fullName>
    </submittedName>
</protein>
<comment type="caution">
    <text evidence="1">The sequence shown here is derived from an EMBL/GenBank/DDBJ whole genome shotgun (WGS) entry which is preliminary data.</text>
</comment>